<feature type="region of interest" description="Disordered" evidence="1">
    <location>
        <begin position="135"/>
        <end position="171"/>
    </location>
</feature>
<proteinExistence type="predicted"/>
<evidence type="ECO:0000256" key="1">
    <source>
        <dbReference type="SAM" id="MobiDB-lite"/>
    </source>
</evidence>
<dbReference type="RefSeq" id="WP_033253099.1">
    <property type="nucleotide sequence ID" value="NZ_BSRX01000048.1"/>
</dbReference>
<sequence length="171" mass="18094">MFYHLATTLNSHPSIAAHPTVPTSAFLAQAAENAMTVMRHCAIRLDELGTAGTDPVRQAAVRGFRAGRQYATQANRHLAEAADSALALESTADADRGDPAAGEREDKLGHEVLDSAAVAYNSLIAGMRAVSLAREDFPPLGTPQPAARRPRSTLTVAAAQGLPTDSGRRRR</sequence>
<evidence type="ECO:0000313" key="2">
    <source>
        <dbReference type="EMBL" id="GLW58186.1"/>
    </source>
</evidence>
<reference evidence="2" key="1">
    <citation type="submission" date="2023-02" db="EMBL/GenBank/DDBJ databases">
        <title>Kitasatospora phosalacinea NBRC 14362.</title>
        <authorList>
            <person name="Ichikawa N."/>
            <person name="Sato H."/>
            <person name="Tonouchi N."/>
        </authorList>
    </citation>
    <scope>NUCLEOTIDE SEQUENCE</scope>
    <source>
        <strain evidence="2">NBRC 14362</strain>
    </source>
</reference>
<protein>
    <submittedName>
        <fullName evidence="2">Uncharacterized protein</fullName>
    </submittedName>
</protein>
<dbReference type="EMBL" id="BSRX01000048">
    <property type="protein sequence ID" value="GLW58186.1"/>
    <property type="molecule type" value="Genomic_DNA"/>
</dbReference>
<accession>A0A9W6PNT5</accession>
<dbReference type="AlphaFoldDB" id="A0A9W6PNT5"/>
<gene>
    <name evidence="2" type="ORF">Kpho01_61970</name>
</gene>
<evidence type="ECO:0000313" key="3">
    <source>
        <dbReference type="Proteomes" id="UP001165143"/>
    </source>
</evidence>
<name>A0A9W6PNT5_9ACTN</name>
<comment type="caution">
    <text evidence="2">The sequence shown here is derived from an EMBL/GenBank/DDBJ whole genome shotgun (WGS) entry which is preliminary data.</text>
</comment>
<dbReference type="Proteomes" id="UP001165143">
    <property type="component" value="Unassembled WGS sequence"/>
</dbReference>
<organism evidence="2 3">
    <name type="scientific">Kitasatospora phosalacinea</name>
    <dbReference type="NCBI Taxonomy" id="2065"/>
    <lineage>
        <taxon>Bacteria</taxon>
        <taxon>Bacillati</taxon>
        <taxon>Actinomycetota</taxon>
        <taxon>Actinomycetes</taxon>
        <taxon>Kitasatosporales</taxon>
        <taxon>Streptomycetaceae</taxon>
        <taxon>Kitasatospora</taxon>
    </lineage>
</organism>